<dbReference type="AlphaFoldDB" id="I3IM42"/>
<dbReference type="GO" id="GO:0044874">
    <property type="term" value="P:lipoprotein localization to outer membrane"/>
    <property type="evidence" value="ECO:0007669"/>
    <property type="project" value="TreeGrafter"/>
</dbReference>
<keyword evidence="6 7" id="KW-0472">Membrane</keyword>
<feature type="transmembrane region" description="Helical" evidence="7">
    <location>
        <begin position="20"/>
        <end position="40"/>
    </location>
</feature>
<evidence type="ECO:0000256" key="7">
    <source>
        <dbReference type="SAM" id="Phobius"/>
    </source>
</evidence>
<gene>
    <name evidence="10" type="ORF">KSU1_C1191</name>
</gene>
<evidence type="ECO:0000256" key="2">
    <source>
        <dbReference type="ARBA" id="ARBA00005236"/>
    </source>
</evidence>
<proteinExistence type="inferred from homology"/>
<evidence type="ECO:0000259" key="8">
    <source>
        <dbReference type="Pfam" id="PF02687"/>
    </source>
</evidence>
<keyword evidence="11" id="KW-1185">Reference proteome</keyword>
<protein>
    <submittedName>
        <fullName evidence="10">Lipoprotein</fullName>
    </submittedName>
</protein>
<comment type="similarity">
    <text evidence="2">Belongs to the ABC-4 integral membrane protein family. LolC/E subfamily.</text>
</comment>
<feature type="domain" description="MacB-like periplasmic core" evidence="9">
    <location>
        <begin position="19"/>
        <end position="250"/>
    </location>
</feature>
<sequence>MLMYKLFISLRYLRNRKISFFAVAGVAVGVMTLIVVLSVMNGFDRELRNRIRGTLAHIIVSKGGMYGLENYKQVVEKIKAFDHVIACAPYIEGPALIKLRGRKEFVYFKGIDPNAEACVSDFESYIAPFGNQPGDLLKTHGEKNTASAFGGTELLRTGSGEPEKFPQSFIQNGEQIVLVTLKEWDKISVKPFIITGKFKSGMYDFDKNYIYIPLATAQELVGSKEENAVTGISVKLDNYRYANEIRDKLQMVLGFEYYVQTWEDARKTFLTAVMMERRVMAFILFFIVVVAGFNILAILTMIVLEKSKDIGILKALGATTQGIMSIFLLNGLLISSIGTSIGVAIGLFVIFRINWLEKFLYTISGWRPFPPEVYYFNQIPTEVNALSIVLIAGIAILSGVIFSIYPALRAARLDPVETLRYE</sequence>
<keyword evidence="10" id="KW-0449">Lipoprotein</keyword>
<feature type="transmembrane region" description="Helical" evidence="7">
    <location>
        <begin position="279"/>
        <end position="304"/>
    </location>
</feature>
<keyword evidence="4 7" id="KW-0812">Transmembrane</keyword>
<evidence type="ECO:0000313" key="10">
    <source>
        <dbReference type="EMBL" id="GAB62787.1"/>
    </source>
</evidence>
<evidence type="ECO:0000256" key="5">
    <source>
        <dbReference type="ARBA" id="ARBA00022989"/>
    </source>
</evidence>
<evidence type="ECO:0000256" key="4">
    <source>
        <dbReference type="ARBA" id="ARBA00022692"/>
    </source>
</evidence>
<dbReference type="InterPro" id="IPR025857">
    <property type="entry name" value="MacB_PCD"/>
</dbReference>
<evidence type="ECO:0000256" key="1">
    <source>
        <dbReference type="ARBA" id="ARBA00004651"/>
    </source>
</evidence>
<dbReference type="OrthoDB" id="9808461at2"/>
<reference evidence="10 11" key="1">
    <citation type="journal article" date="2012" name="FEBS Lett.">
        <title>Anammox organism KSU-1 expresses a NirK-type copper-containing nitrite reductase instead of a NirS-type with cytochrome cd1.</title>
        <authorList>
            <person name="Hira D."/>
            <person name="Toh H."/>
            <person name="Migita C.T."/>
            <person name="Okubo H."/>
            <person name="Nishiyama T."/>
            <person name="Hattori M."/>
            <person name="Furukawa K."/>
            <person name="Fujii T."/>
        </authorList>
    </citation>
    <scope>NUCLEOTIDE SEQUENCE [LARGE SCALE GENOMIC DNA]</scope>
</reference>
<evidence type="ECO:0000256" key="6">
    <source>
        <dbReference type="ARBA" id="ARBA00023136"/>
    </source>
</evidence>
<dbReference type="Pfam" id="PF12704">
    <property type="entry name" value="MacB_PCD"/>
    <property type="match status" value="1"/>
</dbReference>
<dbReference type="GO" id="GO:0098797">
    <property type="term" value="C:plasma membrane protein complex"/>
    <property type="evidence" value="ECO:0007669"/>
    <property type="project" value="TreeGrafter"/>
</dbReference>
<keyword evidence="3" id="KW-1003">Cell membrane</keyword>
<keyword evidence="5 7" id="KW-1133">Transmembrane helix</keyword>
<comment type="caution">
    <text evidence="10">The sequence shown here is derived from an EMBL/GenBank/DDBJ whole genome shotgun (WGS) entry which is preliminary data.</text>
</comment>
<dbReference type="InterPro" id="IPR051447">
    <property type="entry name" value="Lipoprotein-release_system"/>
</dbReference>
<accession>I3IM42</accession>
<dbReference type="eggNOG" id="COG4591">
    <property type="taxonomic scope" value="Bacteria"/>
</dbReference>
<evidence type="ECO:0000313" key="11">
    <source>
        <dbReference type="Proteomes" id="UP000002985"/>
    </source>
</evidence>
<dbReference type="PANTHER" id="PTHR30489:SF0">
    <property type="entry name" value="LIPOPROTEIN-RELEASING SYSTEM TRANSMEMBRANE PROTEIN LOLE"/>
    <property type="match status" value="1"/>
</dbReference>
<dbReference type="EMBL" id="BAFH01000003">
    <property type="protein sequence ID" value="GAB62787.1"/>
    <property type="molecule type" value="Genomic_DNA"/>
</dbReference>
<dbReference type="Pfam" id="PF02687">
    <property type="entry name" value="FtsX"/>
    <property type="match status" value="1"/>
</dbReference>
<feature type="domain" description="ABC3 transporter permease C-terminal" evidence="8">
    <location>
        <begin position="282"/>
        <end position="415"/>
    </location>
</feature>
<name>I3IM42_9BACT</name>
<dbReference type="PANTHER" id="PTHR30489">
    <property type="entry name" value="LIPOPROTEIN-RELEASING SYSTEM TRANSMEMBRANE PROTEIN LOLE"/>
    <property type="match status" value="1"/>
</dbReference>
<dbReference type="Proteomes" id="UP000002985">
    <property type="component" value="Unassembled WGS sequence"/>
</dbReference>
<dbReference type="STRING" id="247490.KSU1_C1191"/>
<evidence type="ECO:0000259" key="9">
    <source>
        <dbReference type="Pfam" id="PF12704"/>
    </source>
</evidence>
<dbReference type="InterPro" id="IPR003838">
    <property type="entry name" value="ABC3_permease_C"/>
</dbReference>
<comment type="subcellular location">
    <subcellularLocation>
        <location evidence="1">Cell membrane</location>
        <topology evidence="1">Multi-pass membrane protein</topology>
    </subcellularLocation>
</comment>
<organism evidence="10 11">
    <name type="scientific">Candidatus Jettenia caeni</name>
    <dbReference type="NCBI Taxonomy" id="247490"/>
    <lineage>
        <taxon>Bacteria</taxon>
        <taxon>Pseudomonadati</taxon>
        <taxon>Planctomycetota</taxon>
        <taxon>Candidatus Brocadiia</taxon>
        <taxon>Candidatus Brocadiales</taxon>
        <taxon>Candidatus Brocadiaceae</taxon>
        <taxon>Candidatus Jettenia</taxon>
    </lineage>
</organism>
<feature type="transmembrane region" description="Helical" evidence="7">
    <location>
        <begin position="325"/>
        <end position="351"/>
    </location>
</feature>
<evidence type="ECO:0000256" key="3">
    <source>
        <dbReference type="ARBA" id="ARBA00022475"/>
    </source>
</evidence>
<feature type="transmembrane region" description="Helical" evidence="7">
    <location>
        <begin position="385"/>
        <end position="405"/>
    </location>
</feature>